<dbReference type="EMBL" id="LXIE01000001">
    <property type="protein sequence ID" value="OAD92519.1"/>
    <property type="molecule type" value="Genomic_DNA"/>
</dbReference>
<feature type="domain" description="Secretion system C-terminal sorting" evidence="2">
    <location>
        <begin position="123"/>
        <end position="187"/>
    </location>
</feature>
<dbReference type="AlphaFoldDB" id="A0A1A9LGJ9"/>
<name>A0A1A9LGJ9_9FLAO</name>
<gene>
    <name evidence="3" type="ORF">A7A78_01020</name>
</gene>
<evidence type="ECO:0000313" key="4">
    <source>
        <dbReference type="Proteomes" id="UP000077552"/>
    </source>
</evidence>
<evidence type="ECO:0000313" key="3">
    <source>
        <dbReference type="EMBL" id="OAD92519.1"/>
    </source>
</evidence>
<dbReference type="InterPro" id="IPR026444">
    <property type="entry name" value="Secre_tail"/>
</dbReference>
<protein>
    <recommendedName>
        <fullName evidence="2">Secretion system C-terminal sorting domain-containing protein</fullName>
    </recommendedName>
</protein>
<dbReference type="Pfam" id="PF18962">
    <property type="entry name" value="Por_Secre_tail"/>
    <property type="match status" value="1"/>
</dbReference>
<dbReference type="STRING" id="1385699.A7A78_01020"/>
<evidence type="ECO:0000259" key="2">
    <source>
        <dbReference type="Pfam" id="PF18962"/>
    </source>
</evidence>
<reference evidence="3 4" key="1">
    <citation type="submission" date="2016-05" db="EMBL/GenBank/DDBJ databases">
        <title>Genome sequencing of Vitellibacter soesokkakensis RSSK-12.</title>
        <authorList>
            <person name="Thevarajoo S."/>
            <person name="Selvaratnam C."/>
            <person name="Goh K.M."/>
            <person name="Chan K.-G."/>
            <person name="Chong C.S."/>
        </authorList>
    </citation>
    <scope>NUCLEOTIDE SEQUENCE [LARGE SCALE GENOMIC DNA]</scope>
    <source>
        <strain evidence="3 4">RSSK-12</strain>
    </source>
</reference>
<dbReference type="Proteomes" id="UP000077552">
    <property type="component" value="Unassembled WGS sequence"/>
</dbReference>
<comment type="caution">
    <text evidence="3">The sequence shown here is derived from an EMBL/GenBank/DDBJ whole genome shotgun (WGS) entry which is preliminary data.</text>
</comment>
<dbReference type="NCBIfam" id="TIGR04183">
    <property type="entry name" value="Por_Secre_tail"/>
    <property type="match status" value="1"/>
</dbReference>
<keyword evidence="1" id="KW-0732">Signal</keyword>
<organism evidence="3 4">
    <name type="scientific">Aequorivita soesokkakensis</name>
    <dbReference type="NCBI Taxonomy" id="1385699"/>
    <lineage>
        <taxon>Bacteria</taxon>
        <taxon>Pseudomonadati</taxon>
        <taxon>Bacteroidota</taxon>
        <taxon>Flavobacteriia</taxon>
        <taxon>Flavobacteriales</taxon>
        <taxon>Flavobacteriaceae</taxon>
        <taxon>Aequorivita</taxon>
    </lineage>
</organism>
<evidence type="ECO:0000256" key="1">
    <source>
        <dbReference type="ARBA" id="ARBA00022729"/>
    </source>
</evidence>
<keyword evidence="4" id="KW-1185">Reference proteome</keyword>
<sequence length="189" mass="21719">MFQSIGQINPITNLFWDHHYIYPNNFFELTWEEPAIPHDELIGYNVYRENELYRFQTENSLYNLEQGSNCGEDFLLYNNGQGFFAHVTAVYNPGEVESEYIETVFVEGPLLEIKDFNNQKVIIYPNPSNGIINIGNKNLKKIVVYDITGKKIKELKASSQIDLSDVTKGIYLINLISDDGVTVNKIVLQ</sequence>
<proteinExistence type="predicted"/>
<accession>A0A1A9LGJ9</accession>